<name>A0A9P6KHN2_9FUNG</name>
<evidence type="ECO:0000256" key="7">
    <source>
        <dbReference type="SAM" id="MobiDB-lite"/>
    </source>
</evidence>
<feature type="domain" description="DNA polymerase alpha subunit B OB" evidence="9">
    <location>
        <begin position="209"/>
        <end position="313"/>
    </location>
</feature>
<sequence>MDPRNNSNEQALLNVFGATLINEPKALRECLNLLRIYRIEPETLHSKWEAFIMNRTSSAADAADDGTTMSTVNLEGFKAHLRRTLEQQALQHQNQQHQASHMTSGAYAMPKKAAIKNRYHGGGSAGSSSRVNHDMDLDPYNEFSSPSSKLFALRKNVNEIEETLNGHLPQRSHPSTAGNGSSEYQHSINLVVPVKPYRYMFEKLSEKGEALDEKIDMFASLYKESYPETEFQNPSQPSQNVITVIGRICSDANEGKSNEHSLVLETSRRLGGGARIRLDVTELSSLNFFPGQIAVLDGINVNGSTFVATKIHKLPVQSMAGASPAELEELQYRRLGGQPIKMVVAAGPYTLSDNLLFEPLEALMEHVNKERPDILLLMGPFISSQHPHILSGDVDMLPEAYFSKYISSRLAQHQERYPREMQILLVPSQQDIIHETTVLPQPEFEHQRALELPTGTYCLPNPAQFTINEMVFAVNTSDILLQLSGDEVTVNPERTDRLGRLSKYLVEQRSLHPVYPGLVSDIEAGIDFNQLDLLDLKVCPDILLLPSKLKHFAKTVDNVMMVNPNQLSKAQTGGTFAVLTIHPMAQDYLSDAVMIMDDEDERTMSMYHRVYERCRVDIVRV</sequence>
<reference evidence="10" key="1">
    <citation type="journal article" date="2020" name="Fungal Divers.">
        <title>Resolving the Mortierellaceae phylogeny through synthesis of multi-gene phylogenetics and phylogenomics.</title>
        <authorList>
            <person name="Vandepol N."/>
            <person name="Liber J."/>
            <person name="Desiro A."/>
            <person name="Na H."/>
            <person name="Kennedy M."/>
            <person name="Barry K."/>
            <person name="Grigoriev I.V."/>
            <person name="Miller A.N."/>
            <person name="O'Donnell K."/>
            <person name="Stajich J.E."/>
            <person name="Bonito G."/>
        </authorList>
    </citation>
    <scope>NUCLEOTIDE SEQUENCE</scope>
    <source>
        <strain evidence="10">KOD1015</strain>
    </source>
</reference>
<dbReference type="GO" id="GO:0005658">
    <property type="term" value="C:alpha DNA polymerase:primase complex"/>
    <property type="evidence" value="ECO:0007669"/>
    <property type="project" value="TreeGrafter"/>
</dbReference>
<dbReference type="Proteomes" id="UP000780801">
    <property type="component" value="Unassembled WGS sequence"/>
</dbReference>
<evidence type="ECO:0000256" key="1">
    <source>
        <dbReference type="ARBA" id="ARBA00004123"/>
    </source>
</evidence>
<feature type="domain" description="DNA polymerase alpha/delta/epsilon subunit B" evidence="8">
    <location>
        <begin position="343"/>
        <end position="554"/>
    </location>
</feature>
<evidence type="ECO:0000256" key="5">
    <source>
        <dbReference type="ARBA" id="ARBA00023242"/>
    </source>
</evidence>
<dbReference type="InterPro" id="IPR016722">
    <property type="entry name" value="DNA_pol_alpha_bsu"/>
</dbReference>
<protein>
    <recommendedName>
        <fullName evidence="3 6">DNA polymerase alpha subunit B</fullName>
    </recommendedName>
</protein>
<keyword evidence="10" id="KW-0808">Transferase</keyword>
<evidence type="ECO:0000313" key="11">
    <source>
        <dbReference type="Proteomes" id="UP000780801"/>
    </source>
</evidence>
<dbReference type="GO" id="GO:0003677">
    <property type="term" value="F:DNA binding"/>
    <property type="evidence" value="ECO:0007669"/>
    <property type="project" value="InterPro"/>
</dbReference>
<comment type="function">
    <text evidence="6">Accessory subunit of the DNA polymerase alpha complex (also known as the alpha DNA polymerase-primase complex) which plays an essential role in the initiation of DNA synthesis.</text>
</comment>
<comment type="similarity">
    <text evidence="2 6">Belongs to the DNA polymerase alpha subunit B family.</text>
</comment>
<dbReference type="PANTHER" id="PTHR23061">
    <property type="entry name" value="DNA POLYMERASE 2 ALPHA 70 KDA SUBUNIT"/>
    <property type="match status" value="1"/>
</dbReference>
<evidence type="ECO:0000259" key="8">
    <source>
        <dbReference type="Pfam" id="PF04042"/>
    </source>
</evidence>
<gene>
    <name evidence="10" type="primary">POL12</name>
    <name evidence="10" type="ORF">BGW38_003951</name>
</gene>
<evidence type="ECO:0000256" key="2">
    <source>
        <dbReference type="ARBA" id="ARBA00007299"/>
    </source>
</evidence>
<feature type="region of interest" description="Disordered" evidence="7">
    <location>
        <begin position="164"/>
        <end position="184"/>
    </location>
</feature>
<evidence type="ECO:0000256" key="3">
    <source>
        <dbReference type="ARBA" id="ARBA00018596"/>
    </source>
</evidence>
<evidence type="ECO:0000259" key="9">
    <source>
        <dbReference type="Pfam" id="PF22062"/>
    </source>
</evidence>
<dbReference type="Gene3D" id="3.60.21.60">
    <property type="match status" value="2"/>
</dbReference>
<evidence type="ECO:0000256" key="6">
    <source>
        <dbReference type="PIRNR" id="PIRNR018300"/>
    </source>
</evidence>
<dbReference type="InterPro" id="IPR007185">
    <property type="entry name" value="DNA_pol_a/d/e_bsu"/>
</dbReference>
<dbReference type="PIRSF" id="PIRSF018300">
    <property type="entry name" value="DNA_pol_alph_2"/>
    <property type="match status" value="1"/>
</dbReference>
<keyword evidence="10" id="KW-0548">Nucleotidyltransferase</keyword>
<accession>A0A9P6KHN2</accession>
<feature type="compositionally biased region" description="Polar residues" evidence="7">
    <location>
        <begin position="172"/>
        <end position="184"/>
    </location>
</feature>
<keyword evidence="10" id="KW-0239">DNA-directed DNA polymerase</keyword>
<comment type="subcellular location">
    <subcellularLocation>
        <location evidence="1 6">Nucleus</location>
    </subcellularLocation>
</comment>
<evidence type="ECO:0000256" key="4">
    <source>
        <dbReference type="ARBA" id="ARBA00022705"/>
    </source>
</evidence>
<keyword evidence="4 6" id="KW-0235">DNA replication</keyword>
<dbReference type="OrthoDB" id="336885at2759"/>
<comment type="caution">
    <text evidence="10">The sequence shown here is derived from an EMBL/GenBank/DDBJ whole genome shotgun (WGS) entry which is preliminary data.</text>
</comment>
<proteinExistence type="inferred from homology"/>
<dbReference type="Pfam" id="PF04042">
    <property type="entry name" value="DNA_pol_E_B"/>
    <property type="match status" value="1"/>
</dbReference>
<dbReference type="GO" id="GO:0006270">
    <property type="term" value="P:DNA replication initiation"/>
    <property type="evidence" value="ECO:0007669"/>
    <property type="project" value="TreeGrafter"/>
</dbReference>
<keyword evidence="5 6" id="KW-0539">Nucleus</keyword>
<dbReference type="EMBL" id="JAABOA010000257">
    <property type="protein sequence ID" value="KAF9585087.1"/>
    <property type="molecule type" value="Genomic_DNA"/>
</dbReference>
<keyword evidence="11" id="KW-1185">Reference proteome</keyword>
<dbReference type="AlphaFoldDB" id="A0A9P6KHN2"/>
<dbReference type="GO" id="GO:0003887">
    <property type="term" value="F:DNA-directed DNA polymerase activity"/>
    <property type="evidence" value="ECO:0007669"/>
    <property type="project" value="UniProtKB-KW"/>
</dbReference>
<dbReference type="Pfam" id="PF22062">
    <property type="entry name" value="OB_DPOA2"/>
    <property type="match status" value="1"/>
</dbReference>
<dbReference type="InterPro" id="IPR054300">
    <property type="entry name" value="OB_DPOA2"/>
</dbReference>
<dbReference type="PANTHER" id="PTHR23061:SF12">
    <property type="entry name" value="DNA POLYMERASE ALPHA SUBUNIT B"/>
    <property type="match status" value="1"/>
</dbReference>
<evidence type="ECO:0000313" key="10">
    <source>
        <dbReference type="EMBL" id="KAF9585087.1"/>
    </source>
</evidence>
<organism evidence="10 11">
    <name type="scientific">Lunasporangiospora selenospora</name>
    <dbReference type="NCBI Taxonomy" id="979761"/>
    <lineage>
        <taxon>Eukaryota</taxon>
        <taxon>Fungi</taxon>
        <taxon>Fungi incertae sedis</taxon>
        <taxon>Mucoromycota</taxon>
        <taxon>Mortierellomycotina</taxon>
        <taxon>Mortierellomycetes</taxon>
        <taxon>Mortierellales</taxon>
        <taxon>Mortierellaceae</taxon>
        <taxon>Lunasporangiospora</taxon>
    </lineage>
</organism>